<gene>
    <name evidence="2" type="ORF">D0Z08_15215</name>
</gene>
<evidence type="ECO:0000313" key="3">
    <source>
        <dbReference type="Proteomes" id="UP000283644"/>
    </source>
</evidence>
<evidence type="ECO:0000259" key="1">
    <source>
        <dbReference type="SMART" id="SM00849"/>
    </source>
</evidence>
<dbReference type="SUPFAM" id="SSF56281">
    <property type="entry name" value="Metallo-hydrolase/oxidoreductase"/>
    <property type="match status" value="1"/>
</dbReference>
<dbReference type="InterPro" id="IPR036866">
    <property type="entry name" value="RibonucZ/Hydroxyglut_hydro"/>
</dbReference>
<dbReference type="PANTHER" id="PTHR42951">
    <property type="entry name" value="METALLO-BETA-LACTAMASE DOMAIN-CONTAINING"/>
    <property type="match status" value="1"/>
</dbReference>
<accession>A0A417Y1E5</accession>
<dbReference type="OrthoDB" id="2273115at2"/>
<dbReference type="Gene3D" id="3.60.15.10">
    <property type="entry name" value="Ribonuclease Z/Hydroxyacylglutathione hydrolase-like"/>
    <property type="match status" value="1"/>
</dbReference>
<dbReference type="Pfam" id="PF00753">
    <property type="entry name" value="Lactamase_B"/>
    <property type="match status" value="1"/>
</dbReference>
<reference evidence="2 3" key="1">
    <citation type="submission" date="2018-09" db="EMBL/GenBank/DDBJ databases">
        <title>Genome sequencing of Nocardioides immobilis CCTCC AB 2017083 for comparison to Nocardioides silvaticus.</title>
        <authorList>
            <person name="Li C."/>
            <person name="Wang G."/>
        </authorList>
    </citation>
    <scope>NUCLEOTIDE SEQUENCE [LARGE SCALE GENOMIC DNA]</scope>
    <source>
        <strain evidence="2 3">CCTCC AB 2017083</strain>
    </source>
</reference>
<comment type="caution">
    <text evidence="2">The sequence shown here is derived from an EMBL/GenBank/DDBJ whole genome shotgun (WGS) entry which is preliminary data.</text>
</comment>
<organism evidence="2 3">
    <name type="scientific">Nocardioides immobilis</name>
    <dbReference type="NCBI Taxonomy" id="2049295"/>
    <lineage>
        <taxon>Bacteria</taxon>
        <taxon>Bacillati</taxon>
        <taxon>Actinomycetota</taxon>
        <taxon>Actinomycetes</taxon>
        <taxon>Propionibacteriales</taxon>
        <taxon>Nocardioidaceae</taxon>
        <taxon>Nocardioides</taxon>
    </lineage>
</organism>
<dbReference type="SMART" id="SM00849">
    <property type="entry name" value="Lactamase_B"/>
    <property type="match status" value="1"/>
</dbReference>
<dbReference type="InterPro" id="IPR050855">
    <property type="entry name" value="NDM-1-like"/>
</dbReference>
<evidence type="ECO:0000313" key="2">
    <source>
        <dbReference type="EMBL" id="RHW26364.1"/>
    </source>
</evidence>
<sequence>MSLQDSGRVGLGQAVEVSEGVYAYVQPDGSWWINNTGFLVGSRGVVSVDASSTEARTRAYLETIAAVSDQPVRTLINTHHHGDHTFGNYLFSSATIVGQERSRAAIQAWGLPRSAPYWTDVEWGDVELAPPFLTFDESVTVYVDELRCEVKHLGLPAHTDNDAVVWLPERKVLFSGDLLFNGVTPFVVQGSVGGMLETLAAVERLGAEVVVPGHGPVCGPDVIGDVTSYLRFVQDVAARGVAAGVSPLEAALDTDLGEFADLLDRERIVGNLHRAYAEERGAPWGAPLDAAATLEDMVTYNGGMPLTCHA</sequence>
<dbReference type="EMBL" id="QXGH01000018">
    <property type="protein sequence ID" value="RHW26364.1"/>
    <property type="molecule type" value="Genomic_DNA"/>
</dbReference>
<keyword evidence="3" id="KW-1185">Reference proteome</keyword>
<name>A0A417Y1E5_9ACTN</name>
<dbReference type="Proteomes" id="UP000283644">
    <property type="component" value="Unassembled WGS sequence"/>
</dbReference>
<feature type="domain" description="Metallo-beta-lactamase" evidence="1">
    <location>
        <begin position="33"/>
        <end position="214"/>
    </location>
</feature>
<proteinExistence type="predicted"/>
<dbReference type="AlphaFoldDB" id="A0A417Y1E5"/>
<keyword evidence="2" id="KW-0378">Hydrolase</keyword>
<dbReference type="PANTHER" id="PTHR42951:SF4">
    <property type="entry name" value="ACYL-COENZYME A THIOESTERASE MBLAC2"/>
    <property type="match status" value="1"/>
</dbReference>
<protein>
    <submittedName>
        <fullName evidence="2">MBL fold metallo-hydrolase</fullName>
    </submittedName>
</protein>
<dbReference type="GO" id="GO:0016787">
    <property type="term" value="F:hydrolase activity"/>
    <property type="evidence" value="ECO:0007669"/>
    <property type="project" value="UniProtKB-KW"/>
</dbReference>
<dbReference type="InterPro" id="IPR001279">
    <property type="entry name" value="Metallo-B-lactamas"/>
</dbReference>
<dbReference type="CDD" id="cd16282">
    <property type="entry name" value="metallo-hydrolase-like_MBL-fold"/>
    <property type="match status" value="1"/>
</dbReference>